<comment type="caution">
    <text evidence="1">The sequence shown here is derived from an EMBL/GenBank/DDBJ whole genome shotgun (WGS) entry which is preliminary data.</text>
</comment>
<reference evidence="1 2" key="1">
    <citation type="journal article" date="2021" name="Elife">
        <title>Chloroplast acquisition without the gene transfer in kleptoplastic sea slugs, Plakobranchus ocellatus.</title>
        <authorList>
            <person name="Maeda T."/>
            <person name="Takahashi S."/>
            <person name="Yoshida T."/>
            <person name="Shimamura S."/>
            <person name="Takaki Y."/>
            <person name="Nagai Y."/>
            <person name="Toyoda A."/>
            <person name="Suzuki Y."/>
            <person name="Arimoto A."/>
            <person name="Ishii H."/>
            <person name="Satoh N."/>
            <person name="Nishiyama T."/>
            <person name="Hasebe M."/>
            <person name="Maruyama T."/>
            <person name="Minagawa J."/>
            <person name="Obokata J."/>
            <person name="Shigenobu S."/>
        </authorList>
    </citation>
    <scope>NUCLEOTIDE SEQUENCE [LARGE SCALE GENOMIC DNA]</scope>
</reference>
<dbReference type="AlphaFoldDB" id="A0AAV4GK38"/>
<sequence>MGPSQYCSDGSKTSSGGSGKTVIHIAMIFIQNPQLVSPDQVPIFRLRSGHSHLNPRLPRAQVVSVRQIQQATQLLNVIIHDCGYLN</sequence>
<name>A0AAV4GK38_9GAST</name>
<dbReference type="Proteomes" id="UP000762676">
    <property type="component" value="Unassembled WGS sequence"/>
</dbReference>
<keyword evidence="2" id="KW-1185">Reference proteome</keyword>
<dbReference type="EMBL" id="BMAT01008468">
    <property type="protein sequence ID" value="GFR85644.1"/>
    <property type="molecule type" value="Genomic_DNA"/>
</dbReference>
<proteinExistence type="predicted"/>
<gene>
    <name evidence="1" type="ORF">ElyMa_004179200</name>
</gene>
<evidence type="ECO:0000313" key="2">
    <source>
        <dbReference type="Proteomes" id="UP000762676"/>
    </source>
</evidence>
<accession>A0AAV4GK38</accession>
<evidence type="ECO:0000313" key="1">
    <source>
        <dbReference type="EMBL" id="GFR85644.1"/>
    </source>
</evidence>
<organism evidence="1 2">
    <name type="scientific">Elysia marginata</name>
    <dbReference type="NCBI Taxonomy" id="1093978"/>
    <lineage>
        <taxon>Eukaryota</taxon>
        <taxon>Metazoa</taxon>
        <taxon>Spiralia</taxon>
        <taxon>Lophotrochozoa</taxon>
        <taxon>Mollusca</taxon>
        <taxon>Gastropoda</taxon>
        <taxon>Heterobranchia</taxon>
        <taxon>Euthyneura</taxon>
        <taxon>Panpulmonata</taxon>
        <taxon>Sacoglossa</taxon>
        <taxon>Placobranchoidea</taxon>
        <taxon>Plakobranchidae</taxon>
        <taxon>Elysia</taxon>
    </lineage>
</organism>
<protein>
    <submittedName>
        <fullName evidence="1">Uncharacterized protein</fullName>
    </submittedName>
</protein>